<accession>A0A0K0EX32</accession>
<dbReference type="WBParaSite" id="SVE_0108600.1">
    <property type="protein sequence ID" value="SVE_0108600.1"/>
    <property type="gene ID" value="SVE_0108600"/>
</dbReference>
<evidence type="ECO:0000313" key="1">
    <source>
        <dbReference type="WBParaSite" id="SVE_0108600.1"/>
    </source>
</evidence>
<organism evidence="1">
    <name type="scientific">Strongyloides venezuelensis</name>
    <name type="common">Threadworm</name>
    <dbReference type="NCBI Taxonomy" id="75913"/>
    <lineage>
        <taxon>Eukaryota</taxon>
        <taxon>Metazoa</taxon>
        <taxon>Ecdysozoa</taxon>
        <taxon>Nematoda</taxon>
        <taxon>Chromadorea</taxon>
        <taxon>Rhabditida</taxon>
        <taxon>Tylenchina</taxon>
        <taxon>Panagrolaimomorpha</taxon>
        <taxon>Strongyloidoidea</taxon>
        <taxon>Strongyloididae</taxon>
        <taxon>Strongyloides</taxon>
    </lineage>
</organism>
<dbReference type="AlphaFoldDB" id="A0A0K0EX32"/>
<proteinExistence type="predicted"/>
<reference evidence="1" key="1">
    <citation type="submission" date="2015-08" db="UniProtKB">
        <authorList>
            <consortium name="WormBaseParasite"/>
        </authorList>
    </citation>
    <scope>IDENTIFICATION</scope>
</reference>
<name>A0A0K0EX32_STRVS</name>
<sequence length="338" mass="38516">MKKLKRRISIAFKGSSDDTSKNHDINMNSMASCLASDIDIIHLSKNHHVGNNYASSNKDASFFLEHQNNSRKSKYNNEWNISASINQITDICGNDTYYNNKNYIFSQEKNNNRHSEFIPCCYSSYLNINQYDRASRIYRLPNYYMYQGNACNHSVEVKQKDHPVQGIYYPQQLAYQNEISKEGNDNTKSKIAPFSNNNLRNISTRRGMTRPASIAALSNSSFSFSSSQDISSHYVGTNINIPMNTISSKGNLPNSVCENNLNYPKEIQQMSTEMSNNKSKIKSSTEDEITKPNIIMRNKKSNSNVCGKEKAKKDRISSWRVSRFLPSKLANSFSSNMN</sequence>
<protein>
    <submittedName>
        <fullName evidence="1">Uncharacterized protein</fullName>
    </submittedName>
</protein>